<evidence type="ECO:0000256" key="1">
    <source>
        <dbReference type="ARBA" id="ARBA00008705"/>
    </source>
</evidence>
<dbReference type="GO" id="GO:0031838">
    <property type="term" value="C:haptoglobin-hemoglobin complex"/>
    <property type="evidence" value="ECO:0007669"/>
    <property type="project" value="TreeGrafter"/>
</dbReference>
<keyword evidence="5" id="KW-0479">Metal-binding</keyword>
<name>A0A668AM31_9TELE</name>
<dbReference type="InterPro" id="IPR012292">
    <property type="entry name" value="Globin/Proto"/>
</dbReference>
<dbReference type="Proteomes" id="UP000472263">
    <property type="component" value="Chromosome 8"/>
</dbReference>
<sequence>KKVQIGVRAPWKGIFGKAAILKVLIVYPWTQRHFGTFGEFPNDDTIIGNAKVIAHGKVVLRSLDKAVKNMDNIMGVYTSLSRYHCEVLRVDPENFRLLADCIIVSIGSKNSSDLTPHVQATWHKFLSAVVEAMGSQYSNRA</sequence>
<evidence type="ECO:0000256" key="4">
    <source>
        <dbReference type="ARBA" id="ARBA00022621"/>
    </source>
</evidence>
<evidence type="ECO:0000256" key="2">
    <source>
        <dbReference type="ARBA" id="ARBA00022448"/>
    </source>
</evidence>
<keyword evidence="6" id="KW-0408">Iron</keyword>
<dbReference type="GeneTree" id="ENSGT00940000157809"/>
<dbReference type="GO" id="GO:0072562">
    <property type="term" value="C:blood microparticle"/>
    <property type="evidence" value="ECO:0007669"/>
    <property type="project" value="TreeGrafter"/>
</dbReference>
<evidence type="ECO:0000313" key="10">
    <source>
        <dbReference type="Proteomes" id="UP000472263"/>
    </source>
</evidence>
<evidence type="ECO:0000256" key="5">
    <source>
        <dbReference type="ARBA" id="ARBA00022723"/>
    </source>
</evidence>
<dbReference type="GO" id="GO:0031720">
    <property type="term" value="F:haptoglobin binding"/>
    <property type="evidence" value="ECO:0007669"/>
    <property type="project" value="TreeGrafter"/>
</dbReference>
<dbReference type="Gene3D" id="1.10.490.10">
    <property type="entry name" value="Globins"/>
    <property type="match status" value="1"/>
</dbReference>
<dbReference type="InterPro" id="IPR050056">
    <property type="entry name" value="Hemoglobin_oxygen_transport"/>
</dbReference>
<comment type="similarity">
    <text evidence="1 7">Belongs to the globin family.</text>
</comment>
<evidence type="ECO:0000313" key="9">
    <source>
        <dbReference type="Ensembl" id="ENSMMDP00005049044.1"/>
    </source>
</evidence>
<proteinExistence type="inferred from homology"/>
<dbReference type="InParanoid" id="A0A668AM31"/>
<dbReference type="GO" id="GO:0042744">
    <property type="term" value="P:hydrogen peroxide catabolic process"/>
    <property type="evidence" value="ECO:0007669"/>
    <property type="project" value="TreeGrafter"/>
</dbReference>
<evidence type="ECO:0000256" key="7">
    <source>
        <dbReference type="RuleBase" id="RU000356"/>
    </source>
</evidence>
<gene>
    <name evidence="9" type="primary">LOC115363164</name>
</gene>
<dbReference type="GO" id="GO:0005344">
    <property type="term" value="F:oxygen carrier activity"/>
    <property type="evidence" value="ECO:0007669"/>
    <property type="project" value="UniProtKB-KW"/>
</dbReference>
<reference evidence="9" key="3">
    <citation type="submission" date="2025-09" db="UniProtKB">
        <authorList>
            <consortium name="Ensembl"/>
        </authorList>
    </citation>
    <scope>IDENTIFICATION</scope>
</reference>
<dbReference type="PANTHER" id="PTHR11442">
    <property type="entry name" value="HEMOGLOBIN FAMILY MEMBER"/>
    <property type="match status" value="1"/>
</dbReference>
<dbReference type="AlphaFoldDB" id="A0A668AM31"/>
<dbReference type="PROSITE" id="PS01033">
    <property type="entry name" value="GLOBIN"/>
    <property type="match status" value="1"/>
</dbReference>
<dbReference type="GO" id="GO:0019825">
    <property type="term" value="F:oxygen binding"/>
    <property type="evidence" value="ECO:0007669"/>
    <property type="project" value="InterPro"/>
</dbReference>
<organism evidence="9 10">
    <name type="scientific">Myripristis murdjan</name>
    <name type="common">pinecone soldierfish</name>
    <dbReference type="NCBI Taxonomy" id="586833"/>
    <lineage>
        <taxon>Eukaryota</taxon>
        <taxon>Metazoa</taxon>
        <taxon>Chordata</taxon>
        <taxon>Craniata</taxon>
        <taxon>Vertebrata</taxon>
        <taxon>Euteleostomi</taxon>
        <taxon>Actinopterygii</taxon>
        <taxon>Neopterygii</taxon>
        <taxon>Teleostei</taxon>
        <taxon>Neoteleostei</taxon>
        <taxon>Acanthomorphata</taxon>
        <taxon>Holocentriformes</taxon>
        <taxon>Holocentridae</taxon>
        <taxon>Myripristis</taxon>
    </lineage>
</organism>
<dbReference type="PANTHER" id="PTHR11442:SF101">
    <property type="entry name" value="HEMOGLOBIN, BETA ADULT 2"/>
    <property type="match status" value="1"/>
</dbReference>
<dbReference type="PRINTS" id="PR00814">
    <property type="entry name" value="BETAHAEM"/>
</dbReference>
<reference evidence="9" key="1">
    <citation type="submission" date="2019-06" db="EMBL/GenBank/DDBJ databases">
        <authorList>
            <consortium name="Wellcome Sanger Institute Data Sharing"/>
        </authorList>
    </citation>
    <scope>NUCLEOTIDE SEQUENCE [LARGE SCALE GENOMIC DNA]</scope>
</reference>
<accession>A0A668AM31</accession>
<dbReference type="GO" id="GO:0004601">
    <property type="term" value="F:peroxidase activity"/>
    <property type="evidence" value="ECO:0007669"/>
    <property type="project" value="TreeGrafter"/>
</dbReference>
<dbReference type="GO" id="GO:0020037">
    <property type="term" value="F:heme binding"/>
    <property type="evidence" value="ECO:0007669"/>
    <property type="project" value="InterPro"/>
</dbReference>
<keyword evidence="4 7" id="KW-0561">Oxygen transport</keyword>
<keyword evidence="10" id="KW-1185">Reference proteome</keyword>
<dbReference type="GO" id="GO:0005833">
    <property type="term" value="C:hemoglobin complex"/>
    <property type="evidence" value="ECO:0007669"/>
    <property type="project" value="InterPro"/>
</dbReference>
<evidence type="ECO:0000256" key="3">
    <source>
        <dbReference type="ARBA" id="ARBA00022617"/>
    </source>
</evidence>
<dbReference type="GO" id="GO:0043177">
    <property type="term" value="F:organic acid binding"/>
    <property type="evidence" value="ECO:0007669"/>
    <property type="project" value="TreeGrafter"/>
</dbReference>
<evidence type="ECO:0000256" key="6">
    <source>
        <dbReference type="ARBA" id="ARBA00023004"/>
    </source>
</evidence>
<dbReference type="InterPro" id="IPR000971">
    <property type="entry name" value="Globin"/>
</dbReference>
<dbReference type="GO" id="GO:0046872">
    <property type="term" value="F:metal ion binding"/>
    <property type="evidence" value="ECO:0007669"/>
    <property type="project" value="UniProtKB-KW"/>
</dbReference>
<reference evidence="9" key="2">
    <citation type="submission" date="2025-08" db="UniProtKB">
        <authorList>
            <consortium name="Ensembl"/>
        </authorList>
    </citation>
    <scope>IDENTIFICATION</scope>
</reference>
<protein>
    <submittedName>
        <fullName evidence="9">Hemoglobin, beta adult 2</fullName>
    </submittedName>
</protein>
<dbReference type="Pfam" id="PF00042">
    <property type="entry name" value="Globin"/>
    <property type="match status" value="1"/>
</dbReference>
<dbReference type="InterPro" id="IPR009050">
    <property type="entry name" value="Globin-like_sf"/>
</dbReference>
<feature type="domain" description="Globin" evidence="8">
    <location>
        <begin position="1"/>
        <end position="138"/>
    </location>
</feature>
<keyword evidence="3 7" id="KW-0349">Heme</keyword>
<keyword evidence="2 7" id="KW-0813">Transport</keyword>
<dbReference type="SUPFAM" id="SSF46458">
    <property type="entry name" value="Globin-like"/>
    <property type="match status" value="1"/>
</dbReference>
<evidence type="ECO:0000259" key="8">
    <source>
        <dbReference type="PROSITE" id="PS01033"/>
    </source>
</evidence>
<dbReference type="InterPro" id="IPR002337">
    <property type="entry name" value="Hemoglobin_b"/>
</dbReference>
<dbReference type="Ensembl" id="ENSMMDT00005050002.1">
    <property type="protein sequence ID" value="ENSMMDP00005049044.1"/>
    <property type="gene ID" value="ENSMMDG00005022300.1"/>
</dbReference>